<gene>
    <name evidence="2" type="ORF">OG398_09150</name>
</gene>
<dbReference type="InterPro" id="IPR010427">
    <property type="entry name" value="DUF1023"/>
</dbReference>
<sequence length="541" mass="57799">MPELFAQLFRQDFADLEAATGSWQKLAEALDDTRVGSGKRVSGPLHKAGWSGVSATYGFAALEATESKLKTAQTNAQLIRTVLSTLNTRMQAAQRKLRHAVLDSEAAGHTVTEEGWVQAKQAVDPKYHNDPDYQGVQQQANAGLGGFRARIDEALDEARLVSSEATELLYQIDPFDLDKQYGGANAAEDAARIAKFSGLRKADIPDGKKPQHTADWWAGLTAEQRDLYLAAFPDEIGRLDGLPTGIRDEANRTVLDARLNDYALREGDLGYHDRDSYRALSALKDRLDQEDTAPARKQLYLLGFDTSKDGRAIVAVGNPDTARHTAVQVPGTSNQLDNVGSQIDRVTKLQGAAGRWSANGASDVAVVSWLDYNAPEANFDSAKKAELNLGIATQGRAQDGAGDLRDFTHGLRAAHQGERSHLTVLSHSYGSTVVGAADAGGRGLDADDMVAVGSPGMAVDRADQLHIDPKHVYVGAADNDPVSNYLSDATLGADPKESEFGAQHMGVDTSGHGGYWDDGSKSLENQGRIIAGLAPRGGGTG</sequence>
<accession>A0AAU2VLQ0</accession>
<reference evidence="2" key="1">
    <citation type="submission" date="2022-10" db="EMBL/GenBank/DDBJ databases">
        <title>The complete genomes of actinobacterial strains from the NBC collection.</title>
        <authorList>
            <person name="Joergensen T.S."/>
            <person name="Alvarez Arevalo M."/>
            <person name="Sterndorff E.B."/>
            <person name="Faurdal D."/>
            <person name="Vuksanovic O."/>
            <person name="Mourched A.-S."/>
            <person name="Charusanti P."/>
            <person name="Shaw S."/>
            <person name="Blin K."/>
            <person name="Weber T."/>
        </authorList>
    </citation>
    <scope>NUCLEOTIDE SEQUENCE</scope>
    <source>
        <strain evidence="2">NBC_00008</strain>
    </source>
</reference>
<organism evidence="2">
    <name type="scientific">Streptomyces sp. NBC_00008</name>
    <dbReference type="NCBI Taxonomy" id="2903610"/>
    <lineage>
        <taxon>Bacteria</taxon>
        <taxon>Bacillati</taxon>
        <taxon>Actinomycetota</taxon>
        <taxon>Actinomycetes</taxon>
        <taxon>Kitasatosporales</taxon>
        <taxon>Streptomycetaceae</taxon>
        <taxon>Streptomyces</taxon>
    </lineage>
</organism>
<dbReference type="EMBL" id="CP108313">
    <property type="protein sequence ID" value="WTW68414.1"/>
    <property type="molecule type" value="Genomic_DNA"/>
</dbReference>
<evidence type="ECO:0000313" key="2">
    <source>
        <dbReference type="EMBL" id="WTW68414.1"/>
    </source>
</evidence>
<dbReference type="Pfam" id="PF06259">
    <property type="entry name" value="Abhydrolase_8"/>
    <property type="match status" value="1"/>
</dbReference>
<name>A0AAU2VLQ0_9ACTN</name>
<dbReference type="GO" id="GO:0016787">
    <property type="term" value="F:hydrolase activity"/>
    <property type="evidence" value="ECO:0007669"/>
    <property type="project" value="UniProtKB-KW"/>
</dbReference>
<feature type="domain" description="DUF1023" evidence="1">
    <location>
        <begin position="305"/>
        <end position="485"/>
    </location>
</feature>
<dbReference type="AlphaFoldDB" id="A0AAU2VLQ0"/>
<proteinExistence type="predicted"/>
<keyword evidence="2" id="KW-0378">Hydrolase</keyword>
<evidence type="ECO:0000259" key="1">
    <source>
        <dbReference type="Pfam" id="PF06259"/>
    </source>
</evidence>
<protein>
    <submittedName>
        <fullName evidence="2">Alpha/beta hydrolase family protein</fullName>
    </submittedName>
</protein>